<gene>
    <name evidence="5" type="ORF">FALBO_5003</name>
</gene>
<accession>A0A8H4LHB3</accession>
<evidence type="ECO:0000259" key="3">
    <source>
        <dbReference type="Pfam" id="PF17106"/>
    </source>
</evidence>
<dbReference type="Proteomes" id="UP000554235">
    <property type="component" value="Unassembled WGS sequence"/>
</dbReference>
<feature type="domain" description="NACHT-NTPase sigma" evidence="3">
    <location>
        <begin position="34"/>
        <end position="73"/>
    </location>
</feature>
<dbReference type="PANTHER" id="PTHR10039">
    <property type="entry name" value="AMELOGENIN"/>
    <property type="match status" value="1"/>
</dbReference>
<protein>
    <submittedName>
        <fullName evidence="5">Nacht and ankyrin domain-containing</fullName>
    </submittedName>
</protein>
<dbReference type="InterPro" id="IPR056884">
    <property type="entry name" value="NPHP3-like_N"/>
</dbReference>
<dbReference type="Gene3D" id="3.40.50.300">
    <property type="entry name" value="P-loop containing nucleotide triphosphate hydrolases"/>
    <property type="match status" value="1"/>
</dbReference>
<proteinExistence type="predicted"/>
<feature type="compositionally biased region" description="Low complexity" evidence="2">
    <location>
        <begin position="46"/>
        <end position="57"/>
    </location>
</feature>
<dbReference type="InterPro" id="IPR027417">
    <property type="entry name" value="P-loop_NTPase"/>
</dbReference>
<evidence type="ECO:0000256" key="2">
    <source>
        <dbReference type="SAM" id="MobiDB-lite"/>
    </source>
</evidence>
<dbReference type="PANTHER" id="PTHR10039:SF5">
    <property type="entry name" value="NACHT DOMAIN-CONTAINING PROTEIN"/>
    <property type="match status" value="1"/>
</dbReference>
<evidence type="ECO:0000256" key="1">
    <source>
        <dbReference type="ARBA" id="ARBA00022737"/>
    </source>
</evidence>
<keyword evidence="6" id="KW-1185">Reference proteome</keyword>
<keyword evidence="1" id="KW-0677">Repeat</keyword>
<evidence type="ECO:0000313" key="5">
    <source>
        <dbReference type="EMBL" id="KAF4468128.1"/>
    </source>
</evidence>
<comment type="caution">
    <text evidence="5">The sequence shown here is derived from an EMBL/GenBank/DDBJ whole genome shotgun (WGS) entry which is preliminary data.</text>
</comment>
<dbReference type="EMBL" id="JAADYS010000652">
    <property type="protein sequence ID" value="KAF4468128.1"/>
    <property type="molecule type" value="Genomic_DNA"/>
</dbReference>
<organism evidence="5 6">
    <name type="scientific">Fusarium albosuccineum</name>
    <dbReference type="NCBI Taxonomy" id="1237068"/>
    <lineage>
        <taxon>Eukaryota</taxon>
        <taxon>Fungi</taxon>
        <taxon>Dikarya</taxon>
        <taxon>Ascomycota</taxon>
        <taxon>Pezizomycotina</taxon>
        <taxon>Sordariomycetes</taxon>
        <taxon>Hypocreomycetidae</taxon>
        <taxon>Hypocreales</taxon>
        <taxon>Nectriaceae</taxon>
        <taxon>Fusarium</taxon>
        <taxon>Fusarium decemcellulare species complex</taxon>
    </lineage>
</organism>
<sequence length="191" mass="21440">MNRDTDGIPNRQERRQASRPQDKTGRPQPSFQGSRFNNNGTGNLLNAQGGNVNSSQGSGFQFPGSTFEAPVFFVSENQSNALHECVKSLEFPEMDSRLYDIDTAAAGTCEWILLHETYTSWVSSDRALLWIKGKPGSGKSTLLRYILEHTMETTNTGEEDLILSFFFHGRGTELQRTTLGLFRTLLYHLLD</sequence>
<name>A0A8H4LHB3_9HYPO</name>
<dbReference type="InterPro" id="IPR031353">
    <property type="entry name" value="NACHT_sigma"/>
</dbReference>
<evidence type="ECO:0000259" key="4">
    <source>
        <dbReference type="Pfam" id="PF24883"/>
    </source>
</evidence>
<feature type="domain" description="Nephrocystin 3-like N-terminal" evidence="4">
    <location>
        <begin position="107"/>
        <end position="190"/>
    </location>
</feature>
<evidence type="ECO:0000313" key="6">
    <source>
        <dbReference type="Proteomes" id="UP000554235"/>
    </source>
</evidence>
<feature type="compositionally biased region" description="Polar residues" evidence="2">
    <location>
        <begin position="27"/>
        <end position="45"/>
    </location>
</feature>
<dbReference type="OrthoDB" id="7464126at2759"/>
<feature type="region of interest" description="Disordered" evidence="2">
    <location>
        <begin position="1"/>
        <end position="57"/>
    </location>
</feature>
<dbReference type="Pfam" id="PF24883">
    <property type="entry name" value="NPHP3_N"/>
    <property type="match status" value="1"/>
</dbReference>
<feature type="compositionally biased region" description="Basic and acidic residues" evidence="2">
    <location>
        <begin position="1"/>
        <end position="25"/>
    </location>
</feature>
<reference evidence="5 6" key="1">
    <citation type="submission" date="2020-01" db="EMBL/GenBank/DDBJ databases">
        <title>Identification and distribution of gene clusters putatively required for synthesis of sphingolipid metabolism inhibitors in phylogenetically diverse species of the filamentous fungus Fusarium.</title>
        <authorList>
            <person name="Kim H.-S."/>
            <person name="Busman M."/>
            <person name="Brown D.W."/>
            <person name="Divon H."/>
            <person name="Uhlig S."/>
            <person name="Proctor R.H."/>
        </authorList>
    </citation>
    <scope>NUCLEOTIDE SEQUENCE [LARGE SCALE GENOMIC DNA]</scope>
    <source>
        <strain evidence="5 6">NRRL 20459</strain>
    </source>
</reference>
<dbReference type="Pfam" id="PF17106">
    <property type="entry name" value="NACHT_sigma"/>
    <property type="match status" value="1"/>
</dbReference>
<dbReference type="AlphaFoldDB" id="A0A8H4LHB3"/>